<dbReference type="Proteomes" id="UP000183987">
    <property type="component" value="Unassembled WGS sequence"/>
</dbReference>
<accession>A0A1M5DIH0</accession>
<dbReference type="RefSeq" id="WP_072858328.1">
    <property type="nucleotide sequence ID" value="NZ_FQUE01000010.1"/>
</dbReference>
<reference evidence="3" key="1">
    <citation type="submission" date="2016-11" db="EMBL/GenBank/DDBJ databases">
        <authorList>
            <person name="Varghese N."/>
            <person name="Submissions S."/>
        </authorList>
    </citation>
    <scope>NUCLEOTIDE SEQUENCE [LARGE SCALE GENOMIC DNA]</scope>
    <source>
        <strain evidence="3">DSM 29326</strain>
    </source>
</reference>
<keyword evidence="3" id="KW-1185">Reference proteome</keyword>
<protein>
    <submittedName>
        <fullName evidence="2">DNA polymerase III, epsilon subunit</fullName>
    </submittedName>
</protein>
<dbReference type="STRING" id="366533.SAMN05444339_1102"/>
<sequence>MTLKSDYLVFIDFEASGLGPGTWPIEVGLAWIENGGVRTWSSLIRPEPTWDPDVWSPQAAQIHQIDRTVLEAAPNASRVADELLDRIEGKHIVSDSGHDRFWAEQLLETIDLIPPRFMMIETVIAAACNGNSDIIKHVNAHLRTAPRPHRAGPDAARLADAVLLAMRLQASR</sequence>
<dbReference type="EMBL" id="FQUE01000010">
    <property type="protein sequence ID" value="SHF66691.1"/>
    <property type="molecule type" value="Genomic_DNA"/>
</dbReference>
<evidence type="ECO:0000313" key="2">
    <source>
        <dbReference type="EMBL" id="SHF66691.1"/>
    </source>
</evidence>
<dbReference type="InterPro" id="IPR012337">
    <property type="entry name" value="RNaseH-like_sf"/>
</dbReference>
<dbReference type="GO" id="GO:0003676">
    <property type="term" value="F:nucleic acid binding"/>
    <property type="evidence" value="ECO:0007669"/>
    <property type="project" value="InterPro"/>
</dbReference>
<name>A0A1M5DIH0_LOKAT</name>
<proteinExistence type="predicted"/>
<feature type="domain" description="Exonuclease" evidence="1">
    <location>
        <begin position="7"/>
        <end position="171"/>
    </location>
</feature>
<dbReference type="GO" id="GO:0004527">
    <property type="term" value="F:exonuclease activity"/>
    <property type="evidence" value="ECO:0007669"/>
    <property type="project" value="UniProtKB-ARBA"/>
</dbReference>
<dbReference type="Gene3D" id="3.30.420.10">
    <property type="entry name" value="Ribonuclease H-like superfamily/Ribonuclease H"/>
    <property type="match status" value="1"/>
</dbReference>
<dbReference type="OrthoDB" id="5705783at2"/>
<evidence type="ECO:0000313" key="3">
    <source>
        <dbReference type="Proteomes" id="UP000183987"/>
    </source>
</evidence>
<dbReference type="InterPro" id="IPR013520">
    <property type="entry name" value="Ribonucl_H"/>
</dbReference>
<evidence type="ECO:0000259" key="1">
    <source>
        <dbReference type="SMART" id="SM00479"/>
    </source>
</evidence>
<dbReference type="SMART" id="SM00479">
    <property type="entry name" value="EXOIII"/>
    <property type="match status" value="1"/>
</dbReference>
<dbReference type="InterPro" id="IPR036397">
    <property type="entry name" value="RNaseH_sf"/>
</dbReference>
<gene>
    <name evidence="2" type="ORF">SAMN05444339_1102</name>
</gene>
<dbReference type="GO" id="GO:0006259">
    <property type="term" value="P:DNA metabolic process"/>
    <property type="evidence" value="ECO:0007669"/>
    <property type="project" value="UniProtKB-ARBA"/>
</dbReference>
<organism evidence="2 3">
    <name type="scientific">Loktanella atrilutea</name>
    <dbReference type="NCBI Taxonomy" id="366533"/>
    <lineage>
        <taxon>Bacteria</taxon>
        <taxon>Pseudomonadati</taxon>
        <taxon>Pseudomonadota</taxon>
        <taxon>Alphaproteobacteria</taxon>
        <taxon>Rhodobacterales</taxon>
        <taxon>Roseobacteraceae</taxon>
        <taxon>Loktanella</taxon>
    </lineage>
</organism>
<dbReference type="SUPFAM" id="SSF53098">
    <property type="entry name" value="Ribonuclease H-like"/>
    <property type="match status" value="1"/>
</dbReference>
<dbReference type="AlphaFoldDB" id="A0A1M5DIH0"/>